<evidence type="ECO:0000259" key="2">
    <source>
        <dbReference type="PROSITE" id="PS50994"/>
    </source>
</evidence>
<dbReference type="GO" id="GO:0015074">
    <property type="term" value="P:DNA integration"/>
    <property type="evidence" value="ECO:0007669"/>
    <property type="project" value="InterPro"/>
</dbReference>
<accession>E6Q2E6</accession>
<dbReference type="Pfam" id="PF22483">
    <property type="entry name" value="Mu-transpos_C_2"/>
    <property type="match status" value="1"/>
</dbReference>
<feature type="domain" description="Integrase catalytic" evidence="2">
    <location>
        <begin position="118"/>
        <end position="294"/>
    </location>
</feature>
<protein>
    <submittedName>
        <fullName evidence="3">Transposase of ISCARN65, IS21 family</fullName>
    </submittedName>
</protein>
<dbReference type="InterPro" id="IPR054353">
    <property type="entry name" value="IstA-like_C"/>
</dbReference>
<dbReference type="InterPro" id="IPR001584">
    <property type="entry name" value="Integrase_cat-core"/>
</dbReference>
<dbReference type="GO" id="GO:0003676">
    <property type="term" value="F:nucleic acid binding"/>
    <property type="evidence" value="ECO:0007669"/>
    <property type="project" value="InterPro"/>
</dbReference>
<dbReference type="Gene3D" id="3.30.420.10">
    <property type="entry name" value="Ribonuclease H-like superfamily/Ribonuclease H"/>
    <property type="match status" value="1"/>
</dbReference>
<sequence>MTERETILSLLRLGWSERRIAREGGHHRATIRRIRREAGLLEAKCTTPGDVPTDLPAAPRSSAAPFSVFIEAELGKRRNAAAIYQDLVEHHGYTGSYDAVKRLARKLRVNAPKISCRFETEPGAEGQVDYGEGALTRDPRTGKYRRPRLFVMTLGNSRHAFRKTIWKSSTETWCRLHEDGFAYFGGAPRTIRLDNLKEGVIKPDVYDPQLNGLYAKMLAHHGVVALPCRPYAPDLKGKVESAVGYTQSTALKGRRFESIDEQNTFLAHWNERWAATRIHGTTKQQVRAMFEAERPFLLPLPVTRFEYYRSCERTVHFDGYIEVDSAYYMAPPIYIGTKVIVHVGRLWLRILDPTTHQCVRTFALAVRKGQRRAVDADRPKQTPPQVEKLAARVAGAGPGCAAFARALVAQRGAEALRALFGMLDLLRRYDAAAVDRACSFAASSGIASLRFVRTYLGHHATTTKLQAEHRIIPEIEIYTKHFTTLTKGASS</sequence>
<dbReference type="PROSITE" id="PS50994">
    <property type="entry name" value="INTEGRASE"/>
    <property type="match status" value="1"/>
</dbReference>
<evidence type="ECO:0000313" key="3">
    <source>
        <dbReference type="EMBL" id="CBI01356.1"/>
    </source>
</evidence>
<gene>
    <name evidence="3" type="ORF">CARN4_1790</name>
</gene>
<evidence type="ECO:0000256" key="1">
    <source>
        <dbReference type="ARBA" id="ARBA00009277"/>
    </source>
</evidence>
<comment type="similarity">
    <text evidence="1">Belongs to the transposase IS21/IS408/IS1162 family.</text>
</comment>
<reference evidence="3" key="1">
    <citation type="submission" date="2009-10" db="EMBL/GenBank/DDBJ databases">
        <title>Diversity of trophic interactions inside an arsenic-rich microbial ecosystem.</title>
        <authorList>
            <person name="Bertin P.N."/>
            <person name="Heinrich-Salmeron A."/>
            <person name="Pelletier E."/>
            <person name="Goulhen-Chollet F."/>
            <person name="Arsene-Ploetze F."/>
            <person name="Gallien S."/>
            <person name="Calteau A."/>
            <person name="Vallenet D."/>
            <person name="Casiot C."/>
            <person name="Chane-Woon-Ming B."/>
            <person name="Giloteaux L."/>
            <person name="Barakat M."/>
            <person name="Bonnefoy V."/>
            <person name="Bruneel O."/>
            <person name="Chandler M."/>
            <person name="Cleiss J."/>
            <person name="Duran R."/>
            <person name="Elbaz-Poulichet F."/>
            <person name="Fonknechten N."/>
            <person name="Lauga B."/>
            <person name="Mornico D."/>
            <person name="Ortet P."/>
            <person name="Schaeffer C."/>
            <person name="Siguier P."/>
            <person name="Alexander Thil Smith A."/>
            <person name="Van Dorsselaer A."/>
            <person name="Weissenbach J."/>
            <person name="Medigue C."/>
            <person name="Le Paslier D."/>
        </authorList>
    </citation>
    <scope>NUCLEOTIDE SEQUENCE</scope>
</reference>
<dbReference type="PANTHER" id="PTHR35004">
    <property type="entry name" value="TRANSPOSASE RV3428C-RELATED"/>
    <property type="match status" value="1"/>
</dbReference>
<comment type="caution">
    <text evidence="3">The sequence shown here is derived from an EMBL/GenBank/DDBJ whole genome shotgun (WGS) entry which is preliminary data.</text>
</comment>
<dbReference type="AlphaFoldDB" id="E6Q2E6"/>
<dbReference type="EMBL" id="CABO01000017">
    <property type="protein sequence ID" value="CBI01356.1"/>
    <property type="molecule type" value="Genomic_DNA"/>
</dbReference>
<dbReference type="Pfam" id="PF00665">
    <property type="entry name" value="rve"/>
    <property type="match status" value="1"/>
</dbReference>
<dbReference type="NCBIfam" id="NF033546">
    <property type="entry name" value="transpos_IS21"/>
    <property type="match status" value="1"/>
</dbReference>
<dbReference type="InterPro" id="IPR012337">
    <property type="entry name" value="RNaseH-like_sf"/>
</dbReference>
<name>E6Q2E6_9ZZZZ</name>
<dbReference type="InterPro" id="IPR036397">
    <property type="entry name" value="RNaseH_sf"/>
</dbReference>
<dbReference type="SUPFAM" id="SSF53098">
    <property type="entry name" value="Ribonuclease H-like"/>
    <property type="match status" value="1"/>
</dbReference>
<dbReference type="PANTHER" id="PTHR35004:SF8">
    <property type="entry name" value="TRANSPOSASE RV3428C-RELATED"/>
    <property type="match status" value="1"/>
</dbReference>
<proteinExistence type="inferred from homology"/>
<organism evidence="3">
    <name type="scientific">mine drainage metagenome</name>
    <dbReference type="NCBI Taxonomy" id="410659"/>
    <lineage>
        <taxon>unclassified sequences</taxon>
        <taxon>metagenomes</taxon>
        <taxon>ecological metagenomes</taxon>
    </lineage>
</organism>